<protein>
    <submittedName>
        <fullName evidence="9">Aliphatic sulfonate ABC transporter substrate-binding protein</fullName>
    </submittedName>
</protein>
<dbReference type="InterPro" id="IPR010067">
    <property type="entry name" value="ABC_SsuA_sub-bd"/>
</dbReference>
<dbReference type="CDD" id="cd13563">
    <property type="entry name" value="PBP2_SsuA_like_6"/>
    <property type="match status" value="1"/>
</dbReference>
<feature type="domain" description="Solute-binding protein family 3/N-terminal" evidence="8">
    <location>
        <begin position="38"/>
        <end position="244"/>
    </location>
</feature>
<evidence type="ECO:0000256" key="7">
    <source>
        <dbReference type="SAM" id="SignalP"/>
    </source>
</evidence>
<dbReference type="InterPro" id="IPR001638">
    <property type="entry name" value="Solute-binding_3/MltF_N"/>
</dbReference>
<feature type="chain" id="PRO_5039540489" evidence="7">
    <location>
        <begin position="19"/>
        <end position="337"/>
    </location>
</feature>
<evidence type="ECO:0000256" key="4">
    <source>
        <dbReference type="ARBA" id="ARBA00022729"/>
    </source>
</evidence>
<organism evidence="9 10">
    <name type="scientific">Anaerobacillus arseniciselenatis</name>
    <dbReference type="NCBI Taxonomy" id="85682"/>
    <lineage>
        <taxon>Bacteria</taxon>
        <taxon>Bacillati</taxon>
        <taxon>Bacillota</taxon>
        <taxon>Bacilli</taxon>
        <taxon>Bacillales</taxon>
        <taxon>Bacillaceae</taxon>
        <taxon>Anaerobacillus</taxon>
    </lineage>
</organism>
<dbReference type="Pfam" id="PF09084">
    <property type="entry name" value="NMT1"/>
    <property type="match status" value="1"/>
</dbReference>
<evidence type="ECO:0000256" key="3">
    <source>
        <dbReference type="ARBA" id="ARBA00022448"/>
    </source>
</evidence>
<reference evidence="9 10" key="1">
    <citation type="submission" date="2016-10" db="EMBL/GenBank/DDBJ databases">
        <title>Draft genome sequences of four alkaliphilic bacteria belonging to the Anaerobacillus genus.</title>
        <authorList>
            <person name="Bassil N.M."/>
            <person name="Lloyd J.R."/>
        </authorList>
    </citation>
    <scope>NUCLEOTIDE SEQUENCE [LARGE SCALE GENOMIC DNA]</scope>
    <source>
        <strain evidence="9 10">DSM 15340</strain>
    </source>
</reference>
<comment type="subcellular location">
    <subcellularLocation>
        <location evidence="1">Periplasm</location>
    </subcellularLocation>
</comment>
<dbReference type="PANTHER" id="PTHR30024:SF47">
    <property type="entry name" value="TAURINE-BINDING PERIPLASMIC PROTEIN"/>
    <property type="match status" value="1"/>
</dbReference>
<dbReference type="SUPFAM" id="SSF53850">
    <property type="entry name" value="Periplasmic binding protein-like II"/>
    <property type="match status" value="1"/>
</dbReference>
<proteinExistence type="inferred from homology"/>
<evidence type="ECO:0000313" key="9">
    <source>
        <dbReference type="EMBL" id="OIJ14094.1"/>
    </source>
</evidence>
<dbReference type="SMART" id="SM00062">
    <property type="entry name" value="PBPb"/>
    <property type="match status" value="1"/>
</dbReference>
<dbReference type="Proteomes" id="UP000180098">
    <property type="component" value="Unassembled WGS sequence"/>
</dbReference>
<dbReference type="EMBL" id="MLQQ01000010">
    <property type="protein sequence ID" value="OIJ14094.1"/>
    <property type="molecule type" value="Genomic_DNA"/>
</dbReference>
<comment type="caution">
    <text evidence="9">The sequence shown here is derived from an EMBL/GenBank/DDBJ whole genome shotgun (WGS) entry which is preliminary data.</text>
</comment>
<keyword evidence="6" id="KW-0449">Lipoprotein</keyword>
<evidence type="ECO:0000256" key="6">
    <source>
        <dbReference type="ARBA" id="ARBA00023288"/>
    </source>
</evidence>
<keyword evidence="3" id="KW-0813">Transport</keyword>
<evidence type="ECO:0000256" key="2">
    <source>
        <dbReference type="ARBA" id="ARBA00010742"/>
    </source>
</evidence>
<dbReference type="Gene3D" id="3.40.190.10">
    <property type="entry name" value="Periplasmic binding protein-like II"/>
    <property type="match status" value="2"/>
</dbReference>
<dbReference type="GO" id="GO:0042597">
    <property type="term" value="C:periplasmic space"/>
    <property type="evidence" value="ECO:0007669"/>
    <property type="project" value="UniProtKB-SubCell"/>
</dbReference>
<dbReference type="PROSITE" id="PS51257">
    <property type="entry name" value="PROKAR_LIPOPROTEIN"/>
    <property type="match status" value="1"/>
</dbReference>
<evidence type="ECO:0000256" key="5">
    <source>
        <dbReference type="ARBA" id="ARBA00023139"/>
    </source>
</evidence>
<sequence length="337" mass="37321">MKRVKSLMLIMISAVLLAACGQSEGTSGSSNGEGKPIKIGFSALPSWYLWHLVEEKGFFEKHGVDVELVYFPVYADSLSALNTGEIDGNSQALIDTIAPLSRNIDIRAVFITDNSHGGDGLITTEEIQTLDDLRGKKIATEIGTIAHFFMLTALQEAGLSERDVNFTNMVVQDAGTTFIAGNLDAASLWEPFLSIAEEQGSGQKLITSAEFPGLIADVLAMRQEVLEEREEDVSKIVAAWFDAVDYFHENEEEAIQIIAEAAEIQTSELAIGMDGFRLFSPEETLAAYSYEESYKSLIYTAERNAEFLYDLEFIREIPSFDNLIAPSFIEKELERRN</sequence>
<dbReference type="NCBIfam" id="TIGR01728">
    <property type="entry name" value="SsuA_fam"/>
    <property type="match status" value="1"/>
</dbReference>
<comment type="similarity">
    <text evidence="2">Belongs to the bacterial solute-binding protein SsuA/TauA family.</text>
</comment>
<name>A0A1S2LP17_9BACI</name>
<dbReference type="OrthoDB" id="9815602at2"/>
<evidence type="ECO:0000259" key="8">
    <source>
        <dbReference type="SMART" id="SM00062"/>
    </source>
</evidence>
<dbReference type="AlphaFoldDB" id="A0A1S2LP17"/>
<keyword evidence="10" id="KW-1185">Reference proteome</keyword>
<dbReference type="PANTHER" id="PTHR30024">
    <property type="entry name" value="ALIPHATIC SULFONATES-BINDING PROTEIN-RELATED"/>
    <property type="match status" value="1"/>
</dbReference>
<evidence type="ECO:0000256" key="1">
    <source>
        <dbReference type="ARBA" id="ARBA00004418"/>
    </source>
</evidence>
<keyword evidence="4 7" id="KW-0732">Signal</keyword>
<accession>A0A1S2LP17</accession>
<dbReference type="RefSeq" id="WP_071312789.1">
    <property type="nucleotide sequence ID" value="NZ_MLQQ01000010.1"/>
</dbReference>
<dbReference type="InterPro" id="IPR015168">
    <property type="entry name" value="SsuA/THI5"/>
</dbReference>
<dbReference type="GO" id="GO:0042626">
    <property type="term" value="F:ATPase-coupled transmembrane transporter activity"/>
    <property type="evidence" value="ECO:0007669"/>
    <property type="project" value="InterPro"/>
</dbReference>
<dbReference type="GO" id="GO:0016020">
    <property type="term" value="C:membrane"/>
    <property type="evidence" value="ECO:0007669"/>
    <property type="project" value="InterPro"/>
</dbReference>
<feature type="signal peptide" evidence="7">
    <location>
        <begin position="1"/>
        <end position="18"/>
    </location>
</feature>
<keyword evidence="5" id="KW-0564">Palmitate</keyword>
<evidence type="ECO:0000313" key="10">
    <source>
        <dbReference type="Proteomes" id="UP000180098"/>
    </source>
</evidence>
<gene>
    <name evidence="9" type="ORF">BKP35_07790</name>
</gene>